<sequence length="113" mass="13079">MFLYFFFIQKASNTNKRSYDKAFSSSPFTNESIGNTELMENSGLDSWESITLYNTSNTMDFNICSDINYEEKVSTISELPIDQQIPVFLDDITDEQELEKSDKINTNKIELVF</sequence>
<gene>
    <name evidence="1" type="ORF">TUBRATIS_17480</name>
</gene>
<name>A0A437ALA4_9MICR</name>
<evidence type="ECO:0000313" key="1">
    <source>
        <dbReference type="EMBL" id="RVD91786.1"/>
    </source>
</evidence>
<dbReference type="Proteomes" id="UP000282876">
    <property type="component" value="Unassembled WGS sequence"/>
</dbReference>
<dbReference type="AlphaFoldDB" id="A0A437ALA4"/>
<accession>A0A437ALA4</accession>
<feature type="non-terminal residue" evidence="1">
    <location>
        <position position="113"/>
    </location>
</feature>
<dbReference type="EMBL" id="RCSS01000409">
    <property type="protein sequence ID" value="RVD91786.1"/>
    <property type="molecule type" value="Genomic_DNA"/>
</dbReference>
<organism evidence="1 2">
    <name type="scientific">Tubulinosema ratisbonensis</name>
    <dbReference type="NCBI Taxonomy" id="291195"/>
    <lineage>
        <taxon>Eukaryota</taxon>
        <taxon>Fungi</taxon>
        <taxon>Fungi incertae sedis</taxon>
        <taxon>Microsporidia</taxon>
        <taxon>Tubulinosematoidea</taxon>
        <taxon>Tubulinosematidae</taxon>
        <taxon>Tubulinosema</taxon>
    </lineage>
</organism>
<protein>
    <submittedName>
        <fullName evidence="1">Uncharacterized protein</fullName>
    </submittedName>
</protein>
<reference evidence="1 2" key="1">
    <citation type="submission" date="2018-10" db="EMBL/GenBank/DDBJ databases">
        <title>Draft genome sequence of the microsporidian Tubulinosema ratisbonensis.</title>
        <authorList>
            <person name="Polonais V."/>
            <person name="Peyretaillade E."/>
            <person name="Niehus S."/>
            <person name="Wawrzyniak I."/>
            <person name="Franchet A."/>
            <person name="Gaspin C."/>
            <person name="Reichstadt M."/>
            <person name="Belser C."/>
            <person name="Labadie K."/>
            <person name="Delbac F."/>
            <person name="Ferrandon D."/>
        </authorList>
    </citation>
    <scope>NUCLEOTIDE SEQUENCE [LARGE SCALE GENOMIC DNA]</scope>
    <source>
        <strain evidence="1 2">Franzen</strain>
    </source>
</reference>
<comment type="caution">
    <text evidence="1">The sequence shown here is derived from an EMBL/GenBank/DDBJ whole genome shotgun (WGS) entry which is preliminary data.</text>
</comment>
<evidence type="ECO:0000313" key="2">
    <source>
        <dbReference type="Proteomes" id="UP000282876"/>
    </source>
</evidence>
<proteinExistence type="predicted"/>
<keyword evidence="2" id="KW-1185">Reference proteome</keyword>
<dbReference type="VEuPathDB" id="MicrosporidiaDB:TUBRATIS_17480"/>